<feature type="domain" description="Sushi" evidence="13">
    <location>
        <begin position="422"/>
        <end position="484"/>
    </location>
</feature>
<keyword evidence="1 9" id="KW-0420">Kringle</keyword>
<dbReference type="SUPFAM" id="SSF57440">
    <property type="entry name" value="Kringle-like"/>
    <property type="match status" value="2"/>
</dbReference>
<feature type="disulfide bond" evidence="10">
    <location>
        <begin position="424"/>
        <end position="467"/>
    </location>
</feature>
<keyword evidence="10" id="KW-0768">Sushi</keyword>
<gene>
    <name evidence="15" type="primary">TLL1</name>
    <name evidence="15" type="ORF">BLAG_LOCUS7606</name>
</gene>
<keyword evidence="2 11" id="KW-0645">Protease</keyword>
<dbReference type="EMBL" id="OV696699">
    <property type="protein sequence ID" value="CAH1245183.1"/>
    <property type="molecule type" value="Genomic_DNA"/>
</dbReference>
<dbReference type="InterPro" id="IPR013806">
    <property type="entry name" value="Kringle-like"/>
</dbReference>
<feature type="signal peptide" evidence="11">
    <location>
        <begin position="1"/>
        <end position="23"/>
    </location>
</feature>
<dbReference type="SMART" id="SM00235">
    <property type="entry name" value="ZnMc"/>
    <property type="match status" value="1"/>
</dbReference>
<dbReference type="GO" id="GO:0008270">
    <property type="term" value="F:zinc ion binding"/>
    <property type="evidence" value="ECO:0007669"/>
    <property type="project" value="InterPro"/>
</dbReference>
<accession>A0A8J9Z0V5</accession>
<evidence type="ECO:0000256" key="11">
    <source>
        <dbReference type="RuleBase" id="RU361183"/>
    </source>
</evidence>
<dbReference type="FunFam" id="2.40.20.10:FF:000001">
    <property type="entry name" value="Urokinase-type plasminogen activator"/>
    <property type="match status" value="1"/>
</dbReference>
<dbReference type="PRINTS" id="PR00480">
    <property type="entry name" value="ASTACIN"/>
</dbReference>
<name>A0A8J9Z0V5_BRALA</name>
<evidence type="ECO:0000256" key="1">
    <source>
        <dbReference type="ARBA" id="ARBA00022572"/>
    </source>
</evidence>
<dbReference type="InterPro" id="IPR000001">
    <property type="entry name" value="Kringle"/>
</dbReference>
<dbReference type="PROSITE" id="PS50070">
    <property type="entry name" value="KRINGLE_2"/>
    <property type="match status" value="2"/>
</dbReference>
<dbReference type="PROSITE" id="PS50923">
    <property type="entry name" value="SUSHI"/>
    <property type="match status" value="1"/>
</dbReference>
<evidence type="ECO:0000256" key="7">
    <source>
        <dbReference type="ARBA" id="ARBA00023049"/>
    </source>
</evidence>
<dbReference type="InterPro" id="IPR024079">
    <property type="entry name" value="MetalloPept_cat_dom_sf"/>
</dbReference>
<evidence type="ECO:0000256" key="2">
    <source>
        <dbReference type="ARBA" id="ARBA00022670"/>
    </source>
</evidence>
<dbReference type="InterPro" id="IPR006026">
    <property type="entry name" value="Peptidase_Metallo"/>
</dbReference>
<reference evidence="15" key="1">
    <citation type="submission" date="2022-01" db="EMBL/GenBank/DDBJ databases">
        <authorList>
            <person name="Braso-Vives M."/>
        </authorList>
    </citation>
    <scope>NUCLEOTIDE SEQUENCE</scope>
</reference>
<dbReference type="SUPFAM" id="SSF55486">
    <property type="entry name" value="Metalloproteases ('zincins'), catalytic domain"/>
    <property type="match status" value="1"/>
</dbReference>
<dbReference type="InterPro" id="IPR001506">
    <property type="entry name" value="Peptidase_M12A"/>
</dbReference>
<dbReference type="SUPFAM" id="SSF57535">
    <property type="entry name" value="Complement control module/SCR domain"/>
    <property type="match status" value="1"/>
</dbReference>
<dbReference type="SMART" id="SM00130">
    <property type="entry name" value="KR"/>
    <property type="match status" value="2"/>
</dbReference>
<evidence type="ECO:0000256" key="6">
    <source>
        <dbReference type="ARBA" id="ARBA00022833"/>
    </source>
</evidence>
<evidence type="ECO:0000256" key="5">
    <source>
        <dbReference type="ARBA" id="ARBA00022801"/>
    </source>
</evidence>
<dbReference type="Proteomes" id="UP000838412">
    <property type="component" value="Chromosome 14"/>
</dbReference>
<evidence type="ECO:0000256" key="8">
    <source>
        <dbReference type="ARBA" id="ARBA00023157"/>
    </source>
</evidence>
<proteinExistence type="predicted"/>
<comment type="cofactor">
    <cofactor evidence="11">
        <name>Zn(2+)</name>
        <dbReference type="ChEBI" id="CHEBI:29105"/>
    </cofactor>
    <text evidence="11">Binds 1 zinc ion per subunit.</text>
</comment>
<dbReference type="InterPro" id="IPR000436">
    <property type="entry name" value="Sushi_SCR_CCP_dom"/>
</dbReference>
<keyword evidence="5 11" id="KW-0378">Hydrolase</keyword>
<keyword evidence="8 10" id="KW-1015">Disulfide bond</keyword>
<organism evidence="15 16">
    <name type="scientific">Branchiostoma lanceolatum</name>
    <name type="common">Common lancelet</name>
    <name type="synonym">Amphioxus lanceolatum</name>
    <dbReference type="NCBI Taxonomy" id="7740"/>
    <lineage>
        <taxon>Eukaryota</taxon>
        <taxon>Metazoa</taxon>
        <taxon>Chordata</taxon>
        <taxon>Cephalochordata</taxon>
        <taxon>Leptocardii</taxon>
        <taxon>Amphioxiformes</taxon>
        <taxon>Branchiostomatidae</taxon>
        <taxon>Branchiostoma</taxon>
    </lineage>
</organism>
<dbReference type="PANTHER" id="PTHR10127:SF780">
    <property type="entry name" value="METALLOENDOPEPTIDASE"/>
    <property type="match status" value="1"/>
</dbReference>
<dbReference type="PRINTS" id="PR00018">
    <property type="entry name" value="KRINGLE"/>
</dbReference>
<feature type="domain" description="Kringle" evidence="12">
    <location>
        <begin position="488"/>
        <end position="571"/>
    </location>
</feature>
<protein>
    <recommendedName>
        <fullName evidence="11">Metalloendopeptidase</fullName>
        <ecNumber evidence="11">3.4.24.-</ecNumber>
    </recommendedName>
</protein>
<dbReference type="GO" id="GO:0006508">
    <property type="term" value="P:proteolysis"/>
    <property type="evidence" value="ECO:0007669"/>
    <property type="project" value="UniProtKB-KW"/>
</dbReference>
<dbReference type="EC" id="3.4.24.-" evidence="11"/>
<keyword evidence="4 11" id="KW-0732">Signal</keyword>
<dbReference type="PANTHER" id="PTHR10127">
    <property type="entry name" value="DISCOIDIN, CUB, EGF, LAMININ , AND ZINC METALLOPROTEASE DOMAIN CONTAINING"/>
    <property type="match status" value="1"/>
</dbReference>
<evidence type="ECO:0000256" key="3">
    <source>
        <dbReference type="ARBA" id="ARBA00022723"/>
    </source>
</evidence>
<evidence type="ECO:0000259" key="14">
    <source>
        <dbReference type="PROSITE" id="PS51864"/>
    </source>
</evidence>
<dbReference type="OrthoDB" id="291007at2759"/>
<keyword evidence="3 11" id="KW-0479">Metal-binding</keyword>
<sequence length="571" mass="63556">MDFRVICAACTLAVLMMCYMAAAEEHDTIDFHLNVVLSEERGEKLKKILESPNPRSTRVKRKAAKDPLLLWPQGTIPYKFDASVAPRDKAQLMKAMTTWSSQTCVKFAESTPQLAASLGHNDFITFVKHSINCGAGTGRARTGSQAVTYSDSCMYGSYKNDPAAVAMHLLGSAMGLYPEIRRPDRDQRVIVLTENIKKGEESKFTKLTPAQINLYDIPFDYLSIMQWDDSIYSSSPANRKTIISKNPYFQNLLGQRTSLSYYDIKFVNKLYTCDSKCTNRATPCPAAGYRSEQCACMCPDPNNWRVASVCPGQANPNTDKNCYSNRGEKYQGTVSKTQTGETCVPWSQALDRFYNMAKFPTQLAKYFIGPHNYCRNPDPTLLDRPWCYVQSKLDWDFCVVPKCATSGNPSASGLTNPNPSIKTCDPLTIPKMIMSNCITGGSYPPGTVCNLACEADFGRLAFSATICQVDGTWSVPTNPLKCGGSGADCYKGRGDTYRGKIAVTRTGEKCYEWTSVMGIAYTNEPFKTMYDIGQHNFCRNPDPTRFASPWCYRLKPGTNQVMEEACDIKLC</sequence>
<feature type="domain" description="Peptidase M12A" evidence="14">
    <location>
        <begin position="62"/>
        <end position="274"/>
    </location>
</feature>
<dbReference type="GO" id="GO:0004222">
    <property type="term" value="F:metalloendopeptidase activity"/>
    <property type="evidence" value="ECO:0007669"/>
    <property type="project" value="UniProtKB-UniRule"/>
</dbReference>
<evidence type="ECO:0000259" key="13">
    <source>
        <dbReference type="PROSITE" id="PS50923"/>
    </source>
</evidence>
<dbReference type="InterPro" id="IPR038178">
    <property type="entry name" value="Kringle_sf"/>
</dbReference>
<keyword evidence="6 11" id="KW-0862">Zinc</keyword>
<dbReference type="Pfam" id="PF00051">
    <property type="entry name" value="Kringle"/>
    <property type="match status" value="2"/>
</dbReference>
<evidence type="ECO:0000256" key="10">
    <source>
        <dbReference type="PROSITE-ProRule" id="PRU00302"/>
    </source>
</evidence>
<comment type="caution">
    <text evidence="9">Lacks conserved residue(s) required for the propagation of feature annotation.</text>
</comment>
<dbReference type="Gene3D" id="3.40.390.10">
    <property type="entry name" value="Collagenase (Catalytic Domain)"/>
    <property type="match status" value="1"/>
</dbReference>
<keyword evidence="16" id="KW-1185">Reference proteome</keyword>
<evidence type="ECO:0000313" key="15">
    <source>
        <dbReference type="EMBL" id="CAH1245183.1"/>
    </source>
</evidence>
<dbReference type="CDD" id="cd00033">
    <property type="entry name" value="CCP"/>
    <property type="match status" value="1"/>
</dbReference>
<keyword evidence="7 11" id="KW-0482">Metalloprotease</keyword>
<dbReference type="Pfam" id="PF01400">
    <property type="entry name" value="Astacin"/>
    <property type="match status" value="1"/>
</dbReference>
<feature type="domain" description="Kringle" evidence="12">
    <location>
        <begin position="321"/>
        <end position="403"/>
    </location>
</feature>
<dbReference type="PROSITE" id="PS51864">
    <property type="entry name" value="ASTACIN"/>
    <property type="match status" value="1"/>
</dbReference>
<dbReference type="AlphaFoldDB" id="A0A8J9Z0V5"/>
<evidence type="ECO:0000313" key="16">
    <source>
        <dbReference type="Proteomes" id="UP000838412"/>
    </source>
</evidence>
<dbReference type="Gene3D" id="2.40.20.10">
    <property type="entry name" value="Plasminogen Kringle 4"/>
    <property type="match status" value="2"/>
</dbReference>
<evidence type="ECO:0000256" key="9">
    <source>
        <dbReference type="PROSITE-ProRule" id="PRU00121"/>
    </source>
</evidence>
<evidence type="ECO:0000256" key="4">
    <source>
        <dbReference type="ARBA" id="ARBA00022729"/>
    </source>
</evidence>
<evidence type="ECO:0000259" key="12">
    <source>
        <dbReference type="PROSITE" id="PS50070"/>
    </source>
</evidence>
<dbReference type="InterPro" id="IPR035976">
    <property type="entry name" value="Sushi/SCR/CCP_sf"/>
</dbReference>
<feature type="chain" id="PRO_5035488993" description="Metalloendopeptidase" evidence="11">
    <location>
        <begin position="24"/>
        <end position="571"/>
    </location>
</feature>
<dbReference type="CDD" id="cd00108">
    <property type="entry name" value="KR"/>
    <property type="match status" value="1"/>
</dbReference>